<name>A0A9P6MNL3_9FUNG</name>
<sequence>MFIRFIRPSVPASIIDDRTESRNEDPDVDTDDDTNNNTNDNANDDNTHNSDIDVFEQGSFRDQLAMFNPQVYTQLQYERARKEEEERHHRKEQKKRDLNEAEEELSKNGCMIVELMNKKPETCSLEEMQAAVDSSKTLVQQLKDLFN</sequence>
<evidence type="ECO:0000256" key="1">
    <source>
        <dbReference type="SAM" id="MobiDB-lite"/>
    </source>
</evidence>
<accession>A0A9P6MNL3</accession>
<evidence type="ECO:0000313" key="3">
    <source>
        <dbReference type="Proteomes" id="UP000703661"/>
    </source>
</evidence>
<dbReference type="EMBL" id="JAAAID010001787">
    <property type="protein sequence ID" value="KAG0008790.1"/>
    <property type="molecule type" value="Genomic_DNA"/>
</dbReference>
<reference evidence="2" key="1">
    <citation type="journal article" date="2020" name="Fungal Divers.">
        <title>Resolving the Mortierellaceae phylogeny through synthesis of multi-gene phylogenetics and phylogenomics.</title>
        <authorList>
            <person name="Vandepol N."/>
            <person name="Liber J."/>
            <person name="Desiro A."/>
            <person name="Na H."/>
            <person name="Kennedy M."/>
            <person name="Barry K."/>
            <person name="Grigoriev I.V."/>
            <person name="Miller A.N."/>
            <person name="O'Donnell K."/>
            <person name="Stajich J.E."/>
            <person name="Bonito G."/>
        </authorList>
    </citation>
    <scope>NUCLEOTIDE SEQUENCE</scope>
    <source>
        <strain evidence="2">NRRL 2769</strain>
    </source>
</reference>
<feature type="region of interest" description="Disordered" evidence="1">
    <location>
        <begin position="15"/>
        <end position="52"/>
    </location>
</feature>
<feature type="region of interest" description="Disordered" evidence="1">
    <location>
        <begin position="78"/>
        <end position="104"/>
    </location>
</feature>
<proteinExistence type="predicted"/>
<feature type="compositionally biased region" description="Basic and acidic residues" evidence="1">
    <location>
        <begin position="15"/>
        <end position="25"/>
    </location>
</feature>
<keyword evidence="3" id="KW-1185">Reference proteome</keyword>
<gene>
    <name evidence="2" type="ORF">BGZ80_003053</name>
</gene>
<feature type="compositionally biased region" description="Basic and acidic residues" evidence="1">
    <location>
        <begin position="78"/>
        <end position="87"/>
    </location>
</feature>
<dbReference type="AlphaFoldDB" id="A0A9P6MNL3"/>
<organism evidence="2 3">
    <name type="scientific">Entomortierella chlamydospora</name>
    <dbReference type="NCBI Taxonomy" id="101097"/>
    <lineage>
        <taxon>Eukaryota</taxon>
        <taxon>Fungi</taxon>
        <taxon>Fungi incertae sedis</taxon>
        <taxon>Mucoromycota</taxon>
        <taxon>Mortierellomycotina</taxon>
        <taxon>Mortierellomycetes</taxon>
        <taxon>Mortierellales</taxon>
        <taxon>Mortierellaceae</taxon>
        <taxon>Entomortierella</taxon>
    </lineage>
</organism>
<dbReference type="Proteomes" id="UP000703661">
    <property type="component" value="Unassembled WGS sequence"/>
</dbReference>
<evidence type="ECO:0000313" key="2">
    <source>
        <dbReference type="EMBL" id="KAG0008790.1"/>
    </source>
</evidence>
<comment type="caution">
    <text evidence="2">The sequence shown here is derived from an EMBL/GenBank/DDBJ whole genome shotgun (WGS) entry which is preliminary data.</text>
</comment>
<protein>
    <submittedName>
        <fullName evidence="2">Uncharacterized protein</fullName>
    </submittedName>
</protein>